<dbReference type="AlphaFoldDB" id="A0AAF0TRF4"/>
<evidence type="ECO:0000313" key="8">
    <source>
        <dbReference type="EMBL" id="WMV29214.1"/>
    </source>
</evidence>
<evidence type="ECO:0000256" key="3">
    <source>
        <dbReference type="ARBA" id="ARBA00022722"/>
    </source>
</evidence>
<accession>A0AAF0TRF4</accession>
<dbReference type="Proteomes" id="UP001234989">
    <property type="component" value="Chromosome 5"/>
</dbReference>
<dbReference type="InterPro" id="IPR043502">
    <property type="entry name" value="DNA/RNA_pol_sf"/>
</dbReference>
<reference evidence="8" key="1">
    <citation type="submission" date="2023-08" db="EMBL/GenBank/DDBJ databases">
        <title>A de novo genome assembly of Solanum verrucosum Schlechtendal, a Mexican diploid species geographically isolated from the other diploid A-genome species in potato relatives.</title>
        <authorList>
            <person name="Hosaka K."/>
        </authorList>
    </citation>
    <scope>NUCLEOTIDE SEQUENCE</scope>
    <source>
        <tissue evidence="8">Young leaves</tissue>
    </source>
</reference>
<keyword evidence="1" id="KW-0808">Transferase</keyword>
<feature type="domain" description="Reverse transcriptase RNase H-like" evidence="7">
    <location>
        <begin position="139"/>
        <end position="181"/>
    </location>
</feature>
<keyword evidence="5" id="KW-0378">Hydrolase</keyword>
<keyword evidence="4" id="KW-0255">Endonuclease</keyword>
<evidence type="ECO:0000256" key="2">
    <source>
        <dbReference type="ARBA" id="ARBA00022695"/>
    </source>
</evidence>
<evidence type="ECO:0000313" key="9">
    <source>
        <dbReference type="Proteomes" id="UP001234989"/>
    </source>
</evidence>
<proteinExistence type="predicted"/>
<gene>
    <name evidence="8" type="ORF">MTR67_022599</name>
</gene>
<sequence>MTRTTQSYKKNVVPPFPTMVDELNKPDYINYNTMGKLRNKSLADEFRLINKEVTFNVCRSMKPSSGLQVVSMIDLVDEEQSKVSIEERLSVQTLAAMIMNFDEEDIIEYEEMVGALTAFEGLKEKFISEPIIITPDWTQKNDIVTQHGLLALVFAFKKFRSYLLGTKVIVHTDHTTLRITDPPTARHQDHSRGGHCGLRPELGCFLPSLHEPSHGSCGGPRLVKGPVVHHFWVGLREAGGLRDKDMISSSNIQNVAKFPNSQVALAQKHDMSDD</sequence>
<dbReference type="SUPFAM" id="SSF56672">
    <property type="entry name" value="DNA/RNA polymerases"/>
    <property type="match status" value="1"/>
</dbReference>
<keyword evidence="3" id="KW-0540">Nuclease</keyword>
<protein>
    <recommendedName>
        <fullName evidence="7">Reverse transcriptase RNase H-like domain-containing protein</fullName>
    </recommendedName>
</protein>
<keyword evidence="9" id="KW-1185">Reference proteome</keyword>
<dbReference type="GO" id="GO:0004519">
    <property type="term" value="F:endonuclease activity"/>
    <property type="evidence" value="ECO:0007669"/>
    <property type="project" value="UniProtKB-KW"/>
</dbReference>
<keyword evidence="6" id="KW-0695">RNA-directed DNA polymerase</keyword>
<dbReference type="InterPro" id="IPR041373">
    <property type="entry name" value="RT_RNaseH"/>
</dbReference>
<dbReference type="GO" id="GO:0003964">
    <property type="term" value="F:RNA-directed DNA polymerase activity"/>
    <property type="evidence" value="ECO:0007669"/>
    <property type="project" value="UniProtKB-KW"/>
</dbReference>
<evidence type="ECO:0000256" key="5">
    <source>
        <dbReference type="ARBA" id="ARBA00022801"/>
    </source>
</evidence>
<name>A0AAF0TRF4_SOLVR</name>
<dbReference type="GO" id="GO:0016787">
    <property type="term" value="F:hydrolase activity"/>
    <property type="evidence" value="ECO:0007669"/>
    <property type="project" value="UniProtKB-KW"/>
</dbReference>
<evidence type="ECO:0000259" key="7">
    <source>
        <dbReference type="Pfam" id="PF17917"/>
    </source>
</evidence>
<organism evidence="8 9">
    <name type="scientific">Solanum verrucosum</name>
    <dbReference type="NCBI Taxonomy" id="315347"/>
    <lineage>
        <taxon>Eukaryota</taxon>
        <taxon>Viridiplantae</taxon>
        <taxon>Streptophyta</taxon>
        <taxon>Embryophyta</taxon>
        <taxon>Tracheophyta</taxon>
        <taxon>Spermatophyta</taxon>
        <taxon>Magnoliopsida</taxon>
        <taxon>eudicotyledons</taxon>
        <taxon>Gunneridae</taxon>
        <taxon>Pentapetalae</taxon>
        <taxon>asterids</taxon>
        <taxon>lamiids</taxon>
        <taxon>Solanales</taxon>
        <taxon>Solanaceae</taxon>
        <taxon>Solanoideae</taxon>
        <taxon>Solaneae</taxon>
        <taxon>Solanum</taxon>
    </lineage>
</organism>
<evidence type="ECO:0000256" key="4">
    <source>
        <dbReference type="ARBA" id="ARBA00022759"/>
    </source>
</evidence>
<keyword evidence="2" id="KW-0548">Nucleotidyltransferase</keyword>
<evidence type="ECO:0000256" key="1">
    <source>
        <dbReference type="ARBA" id="ARBA00022679"/>
    </source>
</evidence>
<dbReference type="EMBL" id="CP133616">
    <property type="protein sequence ID" value="WMV29214.1"/>
    <property type="molecule type" value="Genomic_DNA"/>
</dbReference>
<dbReference type="Pfam" id="PF17917">
    <property type="entry name" value="RT_RNaseH"/>
    <property type="match status" value="1"/>
</dbReference>
<evidence type="ECO:0000256" key="6">
    <source>
        <dbReference type="ARBA" id="ARBA00022918"/>
    </source>
</evidence>